<reference evidence="2 3" key="1">
    <citation type="submission" date="2020-08" db="EMBL/GenBank/DDBJ databases">
        <authorList>
            <person name="Newling K."/>
            <person name="Davey J."/>
            <person name="Forrester S."/>
        </authorList>
    </citation>
    <scope>NUCLEOTIDE SEQUENCE [LARGE SCALE GENOMIC DNA]</scope>
    <source>
        <strain evidence="3">Crithidia deanei Carvalho (ATCC PRA-265)</strain>
    </source>
</reference>
<accession>A0A7G2CLR4</accession>
<evidence type="ECO:0000313" key="2">
    <source>
        <dbReference type="EMBL" id="CAD2219202.1"/>
    </source>
</evidence>
<sequence length="305" mass="34251">MDSPDCIHVSLQRWEDHVIPVESSVLGDTAAMTPPQDVSLFQPPFTRYKDLLAQSTSGRNERERTALRERYRTFTFDTIIGNSDRWVGHNLFVLAPAGRPTPRVLFIDQGSGFGQEGLLPCNPFHAASFRAALPTGTGKRGASAPLGRLNPQGTCDPRPPMCVGHRRTLDTLREVVQFSQLYYNTHEVFHHRSPVSVSHYKRFHATLLLNWTAQAPVRGYFQPEHPEEQTLPLFTVADVRNAALSSEESTKVGRSLAFLLSLRLPPQVLTVLTEDMIEAAGRRVWAVLAQDQRCAHQYPLLQNTF</sequence>
<dbReference type="AlphaFoldDB" id="A0A7G2CLR4"/>
<protein>
    <submittedName>
        <fullName evidence="2">Uncharacterized protein</fullName>
    </submittedName>
</protein>
<proteinExistence type="predicted"/>
<evidence type="ECO:0000313" key="3">
    <source>
        <dbReference type="Proteomes" id="UP000515908"/>
    </source>
</evidence>
<dbReference type="VEuPathDB" id="TriTrypDB:ADEAN_000670400"/>
<dbReference type="Proteomes" id="UP000515908">
    <property type="component" value="Chromosome 13"/>
</dbReference>
<name>A0A7G2CLR4_9TRYP</name>
<dbReference type="OrthoDB" id="8583677at2759"/>
<gene>
    <name evidence="2" type="ORF">ADEAN_000670400</name>
</gene>
<feature type="region of interest" description="Disordered" evidence="1">
    <location>
        <begin position="140"/>
        <end position="160"/>
    </location>
</feature>
<dbReference type="EMBL" id="LR877157">
    <property type="protein sequence ID" value="CAD2219202.1"/>
    <property type="molecule type" value="Genomic_DNA"/>
</dbReference>
<keyword evidence="3" id="KW-1185">Reference proteome</keyword>
<evidence type="ECO:0000256" key="1">
    <source>
        <dbReference type="SAM" id="MobiDB-lite"/>
    </source>
</evidence>
<organism evidence="2 3">
    <name type="scientific">Angomonas deanei</name>
    <dbReference type="NCBI Taxonomy" id="59799"/>
    <lineage>
        <taxon>Eukaryota</taxon>
        <taxon>Discoba</taxon>
        <taxon>Euglenozoa</taxon>
        <taxon>Kinetoplastea</taxon>
        <taxon>Metakinetoplastina</taxon>
        <taxon>Trypanosomatida</taxon>
        <taxon>Trypanosomatidae</taxon>
        <taxon>Strigomonadinae</taxon>
        <taxon>Angomonas</taxon>
    </lineage>
</organism>